<dbReference type="Proteomes" id="UP001642409">
    <property type="component" value="Unassembled WGS sequence"/>
</dbReference>
<dbReference type="EMBL" id="CAXDID020000036">
    <property type="protein sequence ID" value="CAL5997477.1"/>
    <property type="molecule type" value="Genomic_DNA"/>
</dbReference>
<comment type="caution">
    <text evidence="1">The sequence shown here is derived from an EMBL/GenBank/DDBJ whole genome shotgun (WGS) entry which is preliminary data.</text>
</comment>
<sequence length="164" mass="18506">MFLIQKQIIIIFHSIYKRSYFKQFYRHVLHQSGQMVAYADPALHFLLSSLISQVARALTVNLTVLKTRVCAKTDIILMAHRAHNVLLIRYASFGSQILASASNRIHNSRLERAGVYLVLQISTVSAKNVNSVRIFQLQPVTVLLWGVQSTTRLVISANAEITSI</sequence>
<evidence type="ECO:0000313" key="2">
    <source>
        <dbReference type="Proteomes" id="UP001642409"/>
    </source>
</evidence>
<protein>
    <submittedName>
        <fullName evidence="1">Hypothetical_protein</fullName>
    </submittedName>
</protein>
<accession>A0ABP1HPC7</accession>
<reference evidence="1 2" key="1">
    <citation type="submission" date="2024-07" db="EMBL/GenBank/DDBJ databases">
        <authorList>
            <person name="Akdeniz Z."/>
        </authorList>
    </citation>
    <scope>NUCLEOTIDE SEQUENCE [LARGE SCALE GENOMIC DNA]</scope>
</reference>
<evidence type="ECO:0000313" key="1">
    <source>
        <dbReference type="EMBL" id="CAL5997477.1"/>
    </source>
</evidence>
<gene>
    <name evidence="1" type="ORF">HINF_LOCUS15267</name>
</gene>
<name>A0ABP1HPC7_9EUKA</name>
<keyword evidence="2" id="KW-1185">Reference proteome</keyword>
<organism evidence="1 2">
    <name type="scientific">Hexamita inflata</name>
    <dbReference type="NCBI Taxonomy" id="28002"/>
    <lineage>
        <taxon>Eukaryota</taxon>
        <taxon>Metamonada</taxon>
        <taxon>Diplomonadida</taxon>
        <taxon>Hexamitidae</taxon>
        <taxon>Hexamitinae</taxon>
        <taxon>Hexamita</taxon>
    </lineage>
</organism>
<proteinExistence type="predicted"/>